<comment type="caution">
    <text evidence="2">The sequence shown here is derived from an EMBL/GenBank/DDBJ whole genome shotgun (WGS) entry which is preliminary data.</text>
</comment>
<dbReference type="InterPro" id="IPR016181">
    <property type="entry name" value="Acyl_CoA_acyltransferase"/>
</dbReference>
<proteinExistence type="predicted"/>
<dbReference type="Gene3D" id="3.40.630.30">
    <property type="match status" value="1"/>
</dbReference>
<dbReference type="OrthoDB" id="46888at2"/>
<dbReference type="InterPro" id="IPR000182">
    <property type="entry name" value="GNAT_dom"/>
</dbReference>
<dbReference type="Proteomes" id="UP000261905">
    <property type="component" value="Unassembled WGS sequence"/>
</dbReference>
<evidence type="ECO:0000313" key="3">
    <source>
        <dbReference type="Proteomes" id="UP000261905"/>
    </source>
</evidence>
<dbReference type="SUPFAM" id="SSF55729">
    <property type="entry name" value="Acyl-CoA N-acyltransferases (Nat)"/>
    <property type="match status" value="1"/>
</dbReference>
<sequence>MIEKLNHREPITAKAMLAVQLPAYRIEADIIGFDDIPPLRDTAETIMASEETFVGYWLEEELAGFISYELDEHQLGICRMVVHPQYFRRGIAKGLLSYVLTGAGEQKRITVSTGAKNEPAKALYRSFRFTDAGEIEVAPEVSLALFELPAIRQ</sequence>
<protein>
    <submittedName>
        <fullName evidence="2">GNAT family N-acetyltransferase</fullName>
    </submittedName>
</protein>
<reference evidence="2 3" key="1">
    <citation type="submission" date="2018-08" db="EMBL/GenBank/DDBJ databases">
        <title>Paenibacillus sp. M4BSY-1, whole genome shotgun sequence.</title>
        <authorList>
            <person name="Tuo L."/>
        </authorList>
    </citation>
    <scope>NUCLEOTIDE SEQUENCE [LARGE SCALE GENOMIC DNA]</scope>
    <source>
        <strain evidence="2 3">M4BSY-1</strain>
    </source>
</reference>
<keyword evidence="3" id="KW-1185">Reference proteome</keyword>
<dbReference type="Pfam" id="PF00583">
    <property type="entry name" value="Acetyltransf_1"/>
    <property type="match status" value="1"/>
</dbReference>
<gene>
    <name evidence="2" type="ORF">DX130_22145</name>
</gene>
<dbReference type="RefSeq" id="WP_116049108.1">
    <property type="nucleotide sequence ID" value="NZ_QUBQ01000006.1"/>
</dbReference>
<accession>A0A371P6Q3</accession>
<dbReference type="EMBL" id="QUBQ01000006">
    <property type="protein sequence ID" value="REK71156.1"/>
    <property type="molecule type" value="Genomic_DNA"/>
</dbReference>
<name>A0A371P6Q3_9BACL</name>
<keyword evidence="2" id="KW-0808">Transferase</keyword>
<dbReference type="GO" id="GO:0016747">
    <property type="term" value="F:acyltransferase activity, transferring groups other than amino-acyl groups"/>
    <property type="evidence" value="ECO:0007669"/>
    <property type="project" value="InterPro"/>
</dbReference>
<evidence type="ECO:0000313" key="2">
    <source>
        <dbReference type="EMBL" id="REK71156.1"/>
    </source>
</evidence>
<dbReference type="AlphaFoldDB" id="A0A371P6Q3"/>
<feature type="domain" description="N-acetyltransferase" evidence="1">
    <location>
        <begin position="1"/>
        <end position="151"/>
    </location>
</feature>
<organism evidence="2 3">
    <name type="scientific">Paenibacillus paeoniae</name>
    <dbReference type="NCBI Taxonomy" id="2292705"/>
    <lineage>
        <taxon>Bacteria</taxon>
        <taxon>Bacillati</taxon>
        <taxon>Bacillota</taxon>
        <taxon>Bacilli</taxon>
        <taxon>Bacillales</taxon>
        <taxon>Paenibacillaceae</taxon>
        <taxon>Paenibacillus</taxon>
    </lineage>
</organism>
<evidence type="ECO:0000259" key="1">
    <source>
        <dbReference type="PROSITE" id="PS51186"/>
    </source>
</evidence>
<dbReference type="PROSITE" id="PS51186">
    <property type="entry name" value="GNAT"/>
    <property type="match status" value="1"/>
</dbReference>
<dbReference type="CDD" id="cd04301">
    <property type="entry name" value="NAT_SF"/>
    <property type="match status" value="1"/>
</dbReference>